<name>A0ABZ1LMN1_9ACTN</name>
<keyword evidence="3" id="KW-1185">Reference proteome</keyword>
<dbReference type="EMBL" id="CP108189">
    <property type="protein sequence ID" value="WTR75764.1"/>
    <property type="molecule type" value="Genomic_DNA"/>
</dbReference>
<accession>A0ABZ1LMN1</accession>
<sequence>MKHKRTSLTIVAAAVVLTTTAGAAWYTTLDTPAGDGPPTVAHGLCLPATDTDEDRAGYARTIALVTVDRSVEYREESADPGGALVSAVTVAAPLKGAPPKQMTIGQSVLREVGGGYARTKATYLPLEPGHQYVVGIVPDSEYGDGWVWFATAADTDPAAATARWTRAVDRQIAPHPDPACTDVIVTPAPAG</sequence>
<gene>
    <name evidence="2" type="ORF">OG814_41575</name>
</gene>
<keyword evidence="1" id="KW-0732">Signal</keyword>
<keyword evidence="2" id="KW-0614">Plasmid</keyword>
<proteinExistence type="predicted"/>
<evidence type="ECO:0008006" key="4">
    <source>
        <dbReference type="Google" id="ProtNLM"/>
    </source>
</evidence>
<organism evidence="2 3">
    <name type="scientific">Streptomyces zaomyceticus</name>
    <dbReference type="NCBI Taxonomy" id="68286"/>
    <lineage>
        <taxon>Bacteria</taxon>
        <taxon>Bacillati</taxon>
        <taxon>Actinomycetota</taxon>
        <taxon>Actinomycetes</taxon>
        <taxon>Kitasatosporales</taxon>
        <taxon>Streptomycetaceae</taxon>
        <taxon>Streptomyces</taxon>
    </lineage>
</organism>
<evidence type="ECO:0000313" key="3">
    <source>
        <dbReference type="Proteomes" id="UP001622594"/>
    </source>
</evidence>
<protein>
    <recommendedName>
        <fullName evidence="4">Alanine and proline-rich secreted protein Apa</fullName>
    </recommendedName>
</protein>
<feature type="chain" id="PRO_5046763472" description="Alanine and proline-rich secreted protein Apa" evidence="1">
    <location>
        <begin position="24"/>
        <end position="191"/>
    </location>
</feature>
<evidence type="ECO:0000256" key="1">
    <source>
        <dbReference type="SAM" id="SignalP"/>
    </source>
</evidence>
<dbReference type="RefSeq" id="WP_406083019.1">
    <property type="nucleotide sequence ID" value="NZ_CP108189.1"/>
</dbReference>
<geneLocation type="plasmid" evidence="2 3">
    <name>unnamed1</name>
</geneLocation>
<evidence type="ECO:0000313" key="2">
    <source>
        <dbReference type="EMBL" id="WTR75764.1"/>
    </source>
</evidence>
<reference evidence="2 3" key="1">
    <citation type="submission" date="2022-10" db="EMBL/GenBank/DDBJ databases">
        <title>The complete genomes of actinobacterial strains from the NBC collection.</title>
        <authorList>
            <person name="Joergensen T.S."/>
            <person name="Alvarez Arevalo M."/>
            <person name="Sterndorff E.B."/>
            <person name="Faurdal D."/>
            <person name="Vuksanovic O."/>
            <person name="Mourched A.-S."/>
            <person name="Charusanti P."/>
            <person name="Shaw S."/>
            <person name="Blin K."/>
            <person name="Weber T."/>
        </authorList>
    </citation>
    <scope>NUCLEOTIDE SEQUENCE [LARGE SCALE GENOMIC DNA]</scope>
    <source>
        <strain evidence="2 3">NBC_00123</strain>
        <plasmid evidence="2 3">unnamed1</plasmid>
    </source>
</reference>
<dbReference type="Proteomes" id="UP001622594">
    <property type="component" value="Plasmid unnamed1"/>
</dbReference>
<feature type="signal peptide" evidence="1">
    <location>
        <begin position="1"/>
        <end position="23"/>
    </location>
</feature>